<protein>
    <submittedName>
        <fullName evidence="1">Uncharacterized protein</fullName>
    </submittedName>
</protein>
<comment type="caution">
    <text evidence="1">The sequence shown here is derived from an EMBL/GenBank/DDBJ whole genome shotgun (WGS) entry which is preliminary data.</text>
</comment>
<dbReference type="Proteomes" id="UP000003188">
    <property type="component" value="Unassembled WGS sequence"/>
</dbReference>
<dbReference type="AlphaFoldDB" id="B1V7H5"/>
<gene>
    <name evidence="1" type="ORF">CJD_A0429</name>
</gene>
<name>B1V7H5_CLOPF</name>
<proteinExistence type="predicted"/>
<evidence type="ECO:0000313" key="2">
    <source>
        <dbReference type="Proteomes" id="UP000003188"/>
    </source>
</evidence>
<dbReference type="RefSeq" id="WP_003476334.1">
    <property type="nucleotide sequence ID" value="NZ_ABOO01000062.1"/>
</dbReference>
<reference evidence="1 2" key="1">
    <citation type="submission" date="2008-03" db="EMBL/GenBank/DDBJ databases">
        <authorList>
            <person name="Paulsen I."/>
            <person name="Sebastian Y."/>
        </authorList>
    </citation>
    <scope>NUCLEOTIDE SEQUENCE [LARGE SCALE GENOMIC DNA]</scope>
    <source>
        <strain evidence="2">D str. JGS1721</strain>
    </source>
</reference>
<dbReference type="EMBL" id="ABOO01000062">
    <property type="protein sequence ID" value="EDT70233.1"/>
    <property type="molecule type" value="Genomic_DNA"/>
</dbReference>
<sequence length="289" mass="34584">MKLEVEVLLSNLKAYLVKLESYHIEKKIIWGENPSDDIDKRTEQNFKEIPTKWSKCASAFTLCHWEEHDKFPDLLGECYNYVCEFLIESLEKMDFSSFSEVYKNLWEIAILYQEKIREDLIKIEEYNNKDGILVAYSSTIVEYGYISGYAYILGEIIGEEKWKNLINESFKEVIKNSFENNEKLCEKIIFDLNIPNSTMPFIYNRDSIHIDWKQRIEFKFRNLDCLKWRDEKFMKVLVTESNLLKAIIGHFDDLNFLHCEAYEVFAVEVVNKYLPVNKRYVSRTRWEKN</sequence>
<accession>B1V7H5</accession>
<evidence type="ECO:0000313" key="1">
    <source>
        <dbReference type="EMBL" id="EDT70233.1"/>
    </source>
</evidence>
<organism evidence="1 2">
    <name type="scientific">Clostridium perfringens D str. JGS1721</name>
    <dbReference type="NCBI Taxonomy" id="488537"/>
    <lineage>
        <taxon>Bacteria</taxon>
        <taxon>Bacillati</taxon>
        <taxon>Bacillota</taxon>
        <taxon>Clostridia</taxon>
        <taxon>Eubacteriales</taxon>
        <taxon>Clostridiaceae</taxon>
        <taxon>Clostridium</taxon>
    </lineage>
</organism>